<dbReference type="PANTHER" id="PTHR46928:SF1">
    <property type="entry name" value="MESENCHYME-SPECIFIC CELL SURFACE GLYCOPROTEIN"/>
    <property type="match status" value="1"/>
</dbReference>
<dbReference type="KEGG" id="elio:KO353_00360"/>
<feature type="chain" id="PRO_5036972109" evidence="1">
    <location>
        <begin position="21"/>
        <end position="739"/>
    </location>
</feature>
<gene>
    <name evidence="3" type="ORF">KO353_00360</name>
</gene>
<feature type="signal peptide" evidence="1">
    <location>
        <begin position="1"/>
        <end position="20"/>
    </location>
</feature>
<dbReference type="Pfam" id="PF13449">
    <property type="entry name" value="Phytase-like"/>
    <property type="match status" value="1"/>
</dbReference>
<dbReference type="Proteomes" id="UP000694001">
    <property type="component" value="Chromosome"/>
</dbReference>
<name>A0A975U1Q6_9PROT</name>
<reference evidence="3" key="1">
    <citation type="submission" date="2021-06" db="EMBL/GenBank/DDBJ databases">
        <title>Elioraea tepida, sp. nov., a moderately thermophilic aerobic anoxygenic phototrophic bacterium isolated from an alkaline siliceous hot spring mat community in Yellowstone National Park, WY, USA.</title>
        <authorList>
            <person name="Saini M.K."/>
            <person name="Yoshida S."/>
            <person name="Sebastian A."/>
            <person name="Hirose S."/>
            <person name="Hara E."/>
            <person name="Tamaki H."/>
            <person name="Soulier N.T."/>
            <person name="Albert I."/>
            <person name="Hanada S."/>
            <person name="Bryant D.A."/>
            <person name="Tank M."/>
        </authorList>
    </citation>
    <scope>NUCLEOTIDE SEQUENCE</scope>
    <source>
        <strain evidence="3">MS-P2</strain>
    </source>
</reference>
<evidence type="ECO:0000313" key="4">
    <source>
        <dbReference type="Proteomes" id="UP000694001"/>
    </source>
</evidence>
<organism evidence="3 4">
    <name type="scientific">Elioraea tepida</name>
    <dbReference type="NCBI Taxonomy" id="2843330"/>
    <lineage>
        <taxon>Bacteria</taxon>
        <taxon>Pseudomonadati</taxon>
        <taxon>Pseudomonadota</taxon>
        <taxon>Alphaproteobacteria</taxon>
        <taxon>Acetobacterales</taxon>
        <taxon>Elioraeaceae</taxon>
        <taxon>Elioraea</taxon>
    </lineage>
</organism>
<accession>A0A975U1Q6</accession>
<evidence type="ECO:0000313" key="3">
    <source>
        <dbReference type="EMBL" id="QXM24781.1"/>
    </source>
</evidence>
<dbReference type="InterPro" id="IPR027372">
    <property type="entry name" value="Phytase-like_dom"/>
</dbReference>
<proteinExistence type="predicted"/>
<sequence>MRVALAVVMPLLLVPVVASAQGSAAGERPVFNRIATFEVVRNLLPERDRARKSVAEIVTAAAEGTLLIYVDGEQNGLGFVDITDPVAPRPAGFLALEGETTSVVAHGPRAYVVSDTSPAKDRPSGFVSTIDVASRRILGRCELGGQPDATAVTHDGRFLVIAIENERDESRDRGRLPQLPPGWLAILPLSAEGLDCAGLRRVDLTGLAEVAPEDPEPEFVDVNTRGEAVVTLQENNHIVIVDVASGRVLRHFSAGTVTLSGVDARRDGVIRPTQALENVRREPDAVKWLDETRFVTANEGDYQGGSRGFTIFNVSGAVEFDSGNALERLAIRLGHFPERRAGSRGAEPEGIEVATFGSDRLIFVGLERASLVAVYRDRGPGQVPEFLQALPTGVGPEGLLAIPSRGLFVVAGEVDNPETGLRSTITLYRLGPGPARYPTIVSEDGPDGAPIGWGALSGLAADRSIPGRLYAVTDSFYAEAQILTIEAGGEGPARIVASTVVTENGRPAADLDIEGIAARASGGFWLVSEGNPERAERPTENRLLRVSSTGAIEEDIRLPEELARHAVRFGFEGVAAVGEGANETIVIAVQREWRDDPKGFVKLLLWRPADRRWGVLRYPLDPTPRGWMGLSEITAVGQDRFIVIERNNQWGEGAIKRLYAISLAGLRPAEPGAAEVPVVTKRLVRDVVPDLAASFGTVLEKLEGFTIDAAGEAFAVTDNDGVDGTSGETQFLRLGRLPL</sequence>
<evidence type="ECO:0000256" key="1">
    <source>
        <dbReference type="SAM" id="SignalP"/>
    </source>
</evidence>
<evidence type="ECO:0000259" key="2">
    <source>
        <dbReference type="Pfam" id="PF13449"/>
    </source>
</evidence>
<keyword evidence="1" id="KW-0732">Signal</keyword>
<dbReference type="EMBL" id="CP076448">
    <property type="protein sequence ID" value="QXM24781.1"/>
    <property type="molecule type" value="Genomic_DNA"/>
</dbReference>
<keyword evidence="4" id="KW-1185">Reference proteome</keyword>
<dbReference type="AlphaFoldDB" id="A0A975U1Q6"/>
<dbReference type="RefSeq" id="WP_218285838.1">
    <property type="nucleotide sequence ID" value="NZ_CP076448.1"/>
</dbReference>
<feature type="domain" description="Phytase-like" evidence="2">
    <location>
        <begin position="452"/>
        <end position="720"/>
    </location>
</feature>
<dbReference type="InterPro" id="IPR052956">
    <property type="entry name" value="Mesenchyme-surface_protein"/>
</dbReference>
<protein>
    <submittedName>
        <fullName evidence="3">Esterase-like activity of phytase family protein</fullName>
    </submittedName>
</protein>
<dbReference type="PANTHER" id="PTHR46928">
    <property type="entry name" value="MESENCHYME-SPECIFIC CELL SURFACE GLYCOPROTEIN"/>
    <property type="match status" value="1"/>
</dbReference>